<keyword evidence="1" id="KW-0456">Lyase</keyword>
<gene>
    <name evidence="3" type="ORF">GCM10022380_16340</name>
</gene>
<dbReference type="InterPro" id="IPR006680">
    <property type="entry name" value="Amidohydro-rel"/>
</dbReference>
<comment type="caution">
    <text evidence="3">The sequence shown here is derived from an EMBL/GenBank/DDBJ whole genome shotgun (WGS) entry which is preliminary data.</text>
</comment>
<evidence type="ECO:0000313" key="4">
    <source>
        <dbReference type="Proteomes" id="UP001501624"/>
    </source>
</evidence>
<dbReference type="SUPFAM" id="SSF51556">
    <property type="entry name" value="Metallo-dependent hydrolases"/>
    <property type="match status" value="1"/>
</dbReference>
<keyword evidence="4" id="KW-1185">Reference proteome</keyword>
<reference evidence="4" key="1">
    <citation type="journal article" date="2019" name="Int. J. Syst. Evol. Microbiol.">
        <title>The Global Catalogue of Microorganisms (GCM) 10K type strain sequencing project: providing services to taxonomists for standard genome sequencing and annotation.</title>
        <authorList>
            <consortium name="The Broad Institute Genomics Platform"/>
            <consortium name="The Broad Institute Genome Sequencing Center for Infectious Disease"/>
            <person name="Wu L."/>
            <person name="Ma J."/>
        </authorList>
    </citation>
    <scope>NUCLEOTIDE SEQUENCE [LARGE SCALE GENOMIC DNA]</scope>
    <source>
        <strain evidence="4">JCM 17017</strain>
    </source>
</reference>
<dbReference type="InterPro" id="IPR032465">
    <property type="entry name" value="ACMSD"/>
</dbReference>
<feature type="domain" description="Amidohydrolase-related" evidence="2">
    <location>
        <begin position="8"/>
        <end position="330"/>
    </location>
</feature>
<dbReference type="Gene3D" id="3.20.20.140">
    <property type="entry name" value="Metal-dependent hydrolases"/>
    <property type="match status" value="1"/>
</dbReference>
<accession>A0ABP7HMR7</accession>
<dbReference type="Proteomes" id="UP001501624">
    <property type="component" value="Unassembled WGS sequence"/>
</dbReference>
<sequence>MNSRPPTVDVHAHVWLDDVEALAAGRPGYREHTELELRRAGTASAAVSADQAVRRRPRLTDVTTRLSLMDESGVDVQVVSVVPTQYHGWADRGLAAEMAATTNAGIAAHCALAPHRLAGLGVAPLRHPDLAVAALDDAVLGHGLKGVEISSHAPGVELSDRALDPLWQRAAELDAVVFLHPWGCTLDERLGRWYLSNSVGQPVEHAVALSHLVFGGVLDRFPGLRLIAAHGGGYLPLCLGRADHAWHHRPDARGCAEPPSSYLPRLWFDSLVYTPGALRGLVAAAGADRVLLGSDYPFDMGVADPVARVRAAGLDPAATAAVTGGNAQRLGLLPAAVAARS</sequence>
<evidence type="ECO:0000313" key="3">
    <source>
        <dbReference type="EMBL" id="GAA3799733.1"/>
    </source>
</evidence>
<dbReference type="EMBL" id="BAABCM010000001">
    <property type="protein sequence ID" value="GAA3799733.1"/>
    <property type="molecule type" value="Genomic_DNA"/>
</dbReference>
<name>A0ABP7HMR7_9PSEU</name>
<evidence type="ECO:0000259" key="2">
    <source>
        <dbReference type="Pfam" id="PF04909"/>
    </source>
</evidence>
<dbReference type="Pfam" id="PF04909">
    <property type="entry name" value="Amidohydro_2"/>
    <property type="match status" value="1"/>
</dbReference>
<dbReference type="InterPro" id="IPR032466">
    <property type="entry name" value="Metal_Hydrolase"/>
</dbReference>
<dbReference type="PANTHER" id="PTHR21240:SF28">
    <property type="entry name" value="ISO-OROTATE DECARBOXYLASE (EUROFUNG)"/>
    <property type="match status" value="1"/>
</dbReference>
<dbReference type="RefSeq" id="WP_237335006.1">
    <property type="nucleotide sequence ID" value="NZ_BAABCM010000001.1"/>
</dbReference>
<protein>
    <submittedName>
        <fullName evidence="3">Amidohydrolase family protein</fullName>
    </submittedName>
</protein>
<proteinExistence type="predicted"/>
<evidence type="ECO:0000256" key="1">
    <source>
        <dbReference type="ARBA" id="ARBA00023239"/>
    </source>
</evidence>
<organism evidence="3 4">
    <name type="scientific">Amycolatopsis tucumanensis</name>
    <dbReference type="NCBI Taxonomy" id="401106"/>
    <lineage>
        <taxon>Bacteria</taxon>
        <taxon>Bacillati</taxon>
        <taxon>Actinomycetota</taxon>
        <taxon>Actinomycetes</taxon>
        <taxon>Pseudonocardiales</taxon>
        <taxon>Pseudonocardiaceae</taxon>
        <taxon>Amycolatopsis</taxon>
    </lineage>
</organism>
<dbReference type="PANTHER" id="PTHR21240">
    <property type="entry name" value="2-AMINO-3-CARBOXYLMUCONATE-6-SEMIALDEHYDE DECARBOXYLASE"/>
    <property type="match status" value="1"/>
</dbReference>